<dbReference type="SMART" id="SM00327">
    <property type="entry name" value="VWA"/>
    <property type="match status" value="1"/>
</dbReference>
<feature type="compositionally biased region" description="Acidic residues" evidence="1">
    <location>
        <begin position="116"/>
        <end position="128"/>
    </location>
</feature>
<dbReference type="InterPro" id="IPR002035">
    <property type="entry name" value="VWF_A"/>
</dbReference>
<accession>A0A4V2MN88</accession>
<dbReference type="RefSeq" id="WP_131570814.1">
    <property type="nucleotide sequence ID" value="NZ_JAINFK010000007.1"/>
</dbReference>
<dbReference type="EMBL" id="SJST01000008">
    <property type="protein sequence ID" value="TCD11838.1"/>
    <property type="molecule type" value="Genomic_DNA"/>
</dbReference>
<dbReference type="PIRSF" id="PIRSF010256">
    <property type="entry name" value="CoxE_vWa"/>
    <property type="match status" value="1"/>
</dbReference>
<organism evidence="3 4">
    <name type="scientific">Oricola cellulosilytica</name>
    <dbReference type="NCBI Taxonomy" id="1429082"/>
    <lineage>
        <taxon>Bacteria</taxon>
        <taxon>Pseudomonadati</taxon>
        <taxon>Pseudomonadota</taxon>
        <taxon>Alphaproteobacteria</taxon>
        <taxon>Hyphomicrobiales</taxon>
        <taxon>Ahrensiaceae</taxon>
        <taxon>Oricola</taxon>
    </lineage>
</organism>
<feature type="compositionally biased region" description="Polar residues" evidence="1">
    <location>
        <begin position="90"/>
        <end position="109"/>
    </location>
</feature>
<protein>
    <submittedName>
        <fullName evidence="3">VWA domain-containing protein</fullName>
    </submittedName>
</protein>
<dbReference type="OrthoDB" id="9790469at2"/>
<dbReference type="PANTHER" id="PTHR39338:SF6">
    <property type="entry name" value="BLL5662 PROTEIN"/>
    <property type="match status" value="1"/>
</dbReference>
<dbReference type="Pfam" id="PF05762">
    <property type="entry name" value="VWA_CoxE"/>
    <property type="match status" value="1"/>
</dbReference>
<proteinExistence type="predicted"/>
<sequence length="394" mass="42937">MQVTRFREGAKGPADRLAGFMAHLRYNGIPAGLSETETALEALAAVDAGQPGEVRSALRAICVGDADQERRFDDLFDAYWLSRGRKRVGSSATSAAHNMQARSGSTSRLVSGVSDETGEADMPDDGDEGATGRSGIGRLVASKVTNIEKTDLRKLMTQEDLKRAERVAQQIARSISDGRSRRRKAAMRGAVFDMRKIMRRSVSRGGEPIELFRRKKPDRPVNVVALLDVSGSMTVYARVFLAFLKGLVSADQTTDAYLFHTQLVRISDALRDTDTLRAVNRLSIMAQGFGGGTKIGANLKLFNAQYAAQSVNRRSVVIIMSDGYDTDPPELLAAELARLRRRGARIVWLNPLKGWAGYGPVARGMAAALPYLDHFAAANTLGDLAALEPWLNRI</sequence>
<dbReference type="InterPro" id="IPR008912">
    <property type="entry name" value="Uncharacterised_CoxE"/>
</dbReference>
<feature type="region of interest" description="Disordered" evidence="1">
    <location>
        <begin position="90"/>
        <end position="135"/>
    </location>
</feature>
<name>A0A4V2MN88_9HYPH</name>
<keyword evidence="4" id="KW-1185">Reference proteome</keyword>
<feature type="domain" description="VWFA" evidence="2">
    <location>
        <begin position="220"/>
        <end position="389"/>
    </location>
</feature>
<comment type="caution">
    <text evidence="3">The sequence shown here is derived from an EMBL/GenBank/DDBJ whole genome shotgun (WGS) entry which is preliminary data.</text>
</comment>
<dbReference type="AlphaFoldDB" id="A0A4V2MN88"/>
<dbReference type="Gene3D" id="3.40.50.410">
    <property type="entry name" value="von Willebrand factor, type A domain"/>
    <property type="match status" value="1"/>
</dbReference>
<evidence type="ECO:0000256" key="1">
    <source>
        <dbReference type="SAM" id="MobiDB-lite"/>
    </source>
</evidence>
<dbReference type="InterPro" id="IPR036465">
    <property type="entry name" value="vWFA_dom_sf"/>
</dbReference>
<dbReference type="InterPro" id="IPR011195">
    <property type="entry name" value="UCP010256"/>
</dbReference>
<reference evidence="3 4" key="1">
    <citation type="journal article" date="2015" name="Antonie Van Leeuwenhoek">
        <title>Oricola cellulosilytica gen. nov., sp. nov., a cellulose-degrading bacterium of the family Phyllobacteriaceae isolated from surface seashore water, and emended descriptions of Mesorhizobium loti and Phyllobacterium myrsinacearum.</title>
        <authorList>
            <person name="Hameed A."/>
            <person name="Shahina M."/>
            <person name="Lai W.A."/>
            <person name="Lin S.Y."/>
            <person name="Young L.S."/>
            <person name="Liu Y.C."/>
            <person name="Hsu Y.H."/>
            <person name="Young C.C."/>
        </authorList>
    </citation>
    <scope>NUCLEOTIDE SEQUENCE [LARGE SCALE GENOMIC DNA]</scope>
    <source>
        <strain evidence="3 4">KCTC 52183</strain>
    </source>
</reference>
<evidence type="ECO:0000259" key="2">
    <source>
        <dbReference type="SMART" id="SM00327"/>
    </source>
</evidence>
<dbReference type="Proteomes" id="UP000291301">
    <property type="component" value="Unassembled WGS sequence"/>
</dbReference>
<evidence type="ECO:0000313" key="4">
    <source>
        <dbReference type="Proteomes" id="UP000291301"/>
    </source>
</evidence>
<gene>
    <name evidence="3" type="ORF">E0D97_16005</name>
</gene>
<dbReference type="SUPFAM" id="SSF53300">
    <property type="entry name" value="vWA-like"/>
    <property type="match status" value="1"/>
</dbReference>
<dbReference type="CDD" id="cd00198">
    <property type="entry name" value="vWFA"/>
    <property type="match status" value="1"/>
</dbReference>
<dbReference type="PANTHER" id="PTHR39338">
    <property type="entry name" value="BLL5662 PROTEIN-RELATED"/>
    <property type="match status" value="1"/>
</dbReference>
<evidence type="ECO:0000313" key="3">
    <source>
        <dbReference type="EMBL" id="TCD11838.1"/>
    </source>
</evidence>